<evidence type="ECO:0000256" key="2">
    <source>
        <dbReference type="ARBA" id="ARBA00005417"/>
    </source>
</evidence>
<reference evidence="8 9" key="1">
    <citation type="submission" date="2020-07" db="EMBL/GenBank/DDBJ databases">
        <title>Sequencing the genomes of 1000 actinobacteria strains.</title>
        <authorList>
            <person name="Klenk H.-P."/>
        </authorList>
    </citation>
    <scope>NUCLEOTIDE SEQUENCE [LARGE SCALE GENOMIC DNA]</scope>
    <source>
        <strain evidence="8 9">LI1</strain>
    </source>
</reference>
<gene>
    <name evidence="8" type="ORF">HNR05_003055</name>
</gene>
<keyword evidence="9" id="KW-1185">Reference proteome</keyword>
<evidence type="ECO:0000259" key="7">
    <source>
        <dbReference type="Pfam" id="PF00005"/>
    </source>
</evidence>
<feature type="domain" description="ABC transporter" evidence="7">
    <location>
        <begin position="23"/>
        <end position="84"/>
    </location>
</feature>
<evidence type="ECO:0000256" key="4">
    <source>
        <dbReference type="ARBA" id="ARBA00022741"/>
    </source>
</evidence>
<accession>A0A7Z0EGK2</accession>
<proteinExistence type="inferred from homology"/>
<protein>
    <submittedName>
        <fullName evidence="8">Energy-coupling factor transporter ATP-binding protein EcfA2</fullName>
    </submittedName>
</protein>
<comment type="caution">
    <text evidence="8">The sequence shown here is derived from an EMBL/GenBank/DDBJ whole genome shotgun (WGS) entry which is preliminary data.</text>
</comment>
<keyword evidence="5 8" id="KW-0067">ATP-binding</keyword>
<evidence type="ECO:0000256" key="3">
    <source>
        <dbReference type="ARBA" id="ARBA00022448"/>
    </source>
</evidence>
<dbReference type="GO" id="GO:0046677">
    <property type="term" value="P:response to antibiotic"/>
    <property type="evidence" value="ECO:0007669"/>
    <property type="project" value="UniProtKB-KW"/>
</dbReference>
<dbReference type="GO" id="GO:0005886">
    <property type="term" value="C:plasma membrane"/>
    <property type="evidence" value="ECO:0007669"/>
    <property type="project" value="UniProtKB-SubCell"/>
</dbReference>
<dbReference type="Gene3D" id="3.40.50.300">
    <property type="entry name" value="P-loop containing nucleotide triphosphate hydrolases"/>
    <property type="match status" value="1"/>
</dbReference>
<dbReference type="AlphaFoldDB" id="A0A7Z0EGK2"/>
<dbReference type="EMBL" id="JACCFM010000001">
    <property type="protein sequence ID" value="NYJ21264.1"/>
    <property type="molecule type" value="Genomic_DNA"/>
</dbReference>
<dbReference type="PANTHER" id="PTHR42711:SF5">
    <property type="entry name" value="ABC TRANSPORTER ATP-BINDING PROTEIN NATA"/>
    <property type="match status" value="1"/>
</dbReference>
<dbReference type="Proteomes" id="UP000537260">
    <property type="component" value="Unassembled WGS sequence"/>
</dbReference>
<dbReference type="GO" id="GO:0005524">
    <property type="term" value="F:ATP binding"/>
    <property type="evidence" value="ECO:0007669"/>
    <property type="project" value="UniProtKB-KW"/>
</dbReference>
<keyword evidence="4" id="KW-0547">Nucleotide-binding</keyword>
<dbReference type="SUPFAM" id="SSF52540">
    <property type="entry name" value="P-loop containing nucleoside triphosphate hydrolases"/>
    <property type="match status" value="1"/>
</dbReference>
<evidence type="ECO:0000313" key="8">
    <source>
        <dbReference type="EMBL" id="NYJ21264.1"/>
    </source>
</evidence>
<sequence>MQSTIWADALALTAKRGRVYGPVNLEIGEGVTVLCGPSGSGRTSALLTLAGRMRPSSGTAEVLGYALPRQARSVQKKTSIAGFDDIDDLEVSVSVGAAVRERRAWLAPWWSIVKRPSNSSFAELAQPIFGDVPIPAVNTTIWDLNELQSMLLRVTLAQMSNPSVLFVDQIEQVHEPRSRRILWERLGALAETGTAVVVAATEPEPQLWTGLSSQPTVISLTEDN</sequence>
<evidence type="ECO:0000256" key="5">
    <source>
        <dbReference type="ARBA" id="ARBA00022840"/>
    </source>
</evidence>
<organism evidence="8 9">
    <name type="scientific">Glaciibacter psychrotolerans</name>
    <dbReference type="NCBI Taxonomy" id="670054"/>
    <lineage>
        <taxon>Bacteria</taxon>
        <taxon>Bacillati</taxon>
        <taxon>Actinomycetota</taxon>
        <taxon>Actinomycetes</taxon>
        <taxon>Micrococcales</taxon>
        <taxon>Microbacteriaceae</taxon>
        <taxon>Glaciibacter</taxon>
    </lineage>
</organism>
<dbReference type="RefSeq" id="WP_179579889.1">
    <property type="nucleotide sequence ID" value="NZ_JACCFM010000001.1"/>
</dbReference>
<dbReference type="GO" id="GO:0016887">
    <property type="term" value="F:ATP hydrolysis activity"/>
    <property type="evidence" value="ECO:0007669"/>
    <property type="project" value="InterPro"/>
</dbReference>
<keyword evidence="3" id="KW-0813">Transport</keyword>
<dbReference type="InterPro" id="IPR027417">
    <property type="entry name" value="P-loop_NTPase"/>
</dbReference>
<evidence type="ECO:0000256" key="1">
    <source>
        <dbReference type="ARBA" id="ARBA00004202"/>
    </source>
</evidence>
<comment type="similarity">
    <text evidence="2">Belongs to the ABC transporter superfamily.</text>
</comment>
<evidence type="ECO:0000313" key="9">
    <source>
        <dbReference type="Proteomes" id="UP000537260"/>
    </source>
</evidence>
<dbReference type="InterPro" id="IPR050763">
    <property type="entry name" value="ABC_transporter_ATP-binding"/>
</dbReference>
<keyword evidence="6" id="KW-0046">Antibiotic resistance</keyword>
<dbReference type="Pfam" id="PF00005">
    <property type="entry name" value="ABC_tran"/>
    <property type="match status" value="1"/>
</dbReference>
<name>A0A7Z0EGK2_9MICO</name>
<dbReference type="PANTHER" id="PTHR42711">
    <property type="entry name" value="ABC TRANSPORTER ATP-BINDING PROTEIN"/>
    <property type="match status" value="1"/>
</dbReference>
<comment type="subcellular location">
    <subcellularLocation>
        <location evidence="1">Cell membrane</location>
        <topology evidence="1">Peripheral membrane protein</topology>
    </subcellularLocation>
</comment>
<evidence type="ECO:0000256" key="6">
    <source>
        <dbReference type="ARBA" id="ARBA00023251"/>
    </source>
</evidence>
<dbReference type="InterPro" id="IPR003439">
    <property type="entry name" value="ABC_transporter-like_ATP-bd"/>
</dbReference>